<dbReference type="AlphaFoldDB" id="A0A183UMA8"/>
<name>A0A183UMA8_TOXCA</name>
<reference evidence="3" key="1">
    <citation type="submission" date="2016-06" db="UniProtKB">
        <authorList>
            <consortium name="WormBaseParasite"/>
        </authorList>
    </citation>
    <scope>IDENTIFICATION</scope>
</reference>
<accession>A0A183UMA8</accession>
<sequence>MTDEVVEAATLCLVAQAEEVESTGDASEEQLERAVLEEFGRCLGQVIENASKTTAVMHLVAALPPACCGFGNLGNDQRPRFFFGNDKQRFRLGIPVSFEI</sequence>
<proteinExistence type="predicted"/>
<evidence type="ECO:0000313" key="1">
    <source>
        <dbReference type="EMBL" id="VDM40949.1"/>
    </source>
</evidence>
<organism evidence="2 3">
    <name type="scientific">Toxocara canis</name>
    <name type="common">Canine roundworm</name>
    <dbReference type="NCBI Taxonomy" id="6265"/>
    <lineage>
        <taxon>Eukaryota</taxon>
        <taxon>Metazoa</taxon>
        <taxon>Ecdysozoa</taxon>
        <taxon>Nematoda</taxon>
        <taxon>Chromadorea</taxon>
        <taxon>Rhabditida</taxon>
        <taxon>Spirurina</taxon>
        <taxon>Ascaridomorpha</taxon>
        <taxon>Ascaridoidea</taxon>
        <taxon>Toxocaridae</taxon>
        <taxon>Toxocara</taxon>
    </lineage>
</organism>
<gene>
    <name evidence="1" type="ORF">TCNE_LOCUS9628</name>
</gene>
<dbReference type="EMBL" id="UYWY01020230">
    <property type="protein sequence ID" value="VDM40949.1"/>
    <property type="molecule type" value="Genomic_DNA"/>
</dbReference>
<evidence type="ECO:0000313" key="3">
    <source>
        <dbReference type="WBParaSite" id="TCNE_0000962801-mRNA-1"/>
    </source>
</evidence>
<protein>
    <submittedName>
        <fullName evidence="1 3">Uncharacterized protein</fullName>
    </submittedName>
</protein>
<reference evidence="1 2" key="2">
    <citation type="submission" date="2018-11" db="EMBL/GenBank/DDBJ databases">
        <authorList>
            <consortium name="Pathogen Informatics"/>
        </authorList>
    </citation>
    <scope>NUCLEOTIDE SEQUENCE [LARGE SCALE GENOMIC DNA]</scope>
</reference>
<evidence type="ECO:0000313" key="2">
    <source>
        <dbReference type="Proteomes" id="UP000050794"/>
    </source>
</evidence>
<dbReference type="WBParaSite" id="TCNE_0000962801-mRNA-1">
    <property type="protein sequence ID" value="TCNE_0000962801-mRNA-1"/>
    <property type="gene ID" value="TCNE_0000962801"/>
</dbReference>
<dbReference type="Proteomes" id="UP000050794">
    <property type="component" value="Unassembled WGS sequence"/>
</dbReference>
<keyword evidence="2" id="KW-1185">Reference proteome</keyword>